<keyword evidence="5" id="KW-1185">Reference proteome</keyword>
<organism evidence="4 5">
    <name type="scientific">Chlamydomonas schloesseri</name>
    <dbReference type="NCBI Taxonomy" id="2026947"/>
    <lineage>
        <taxon>Eukaryota</taxon>
        <taxon>Viridiplantae</taxon>
        <taxon>Chlorophyta</taxon>
        <taxon>core chlorophytes</taxon>
        <taxon>Chlorophyceae</taxon>
        <taxon>CS clade</taxon>
        <taxon>Chlamydomonadales</taxon>
        <taxon>Chlamydomonadaceae</taxon>
        <taxon>Chlamydomonas</taxon>
    </lineage>
</organism>
<dbReference type="Gene3D" id="3.30.559.10">
    <property type="entry name" value="Chloramphenicol acetyltransferase-like domain"/>
    <property type="match status" value="1"/>
</dbReference>
<dbReference type="PANTHER" id="PTHR31642">
    <property type="entry name" value="TRICHOTHECENE 3-O-ACETYLTRANSFERASE"/>
    <property type="match status" value="1"/>
</dbReference>
<evidence type="ECO:0000256" key="2">
    <source>
        <dbReference type="ARBA" id="ARBA00022679"/>
    </source>
</evidence>
<keyword evidence="2" id="KW-0808">Transferase</keyword>
<evidence type="ECO:0000313" key="4">
    <source>
        <dbReference type="EMBL" id="KAG2440479.1"/>
    </source>
</evidence>
<comment type="caution">
    <text evidence="4">The sequence shown here is derived from an EMBL/GenBank/DDBJ whole genome shotgun (WGS) entry which is preliminary data.</text>
</comment>
<sequence length="670" mass="68748">MHSASCFGLQLLFRQSLEAPLLQAALEDAVTQLPWFAGRLVTRKGGRQFDVSCCNSGARLVIASTSATLEGVAARMGAGPTAQPASQRGTNGQDQAQHAATTAAAAVPVFIPYPPLKLPMSADVTVQRKLPLATVLLLQARGGGCLLAVSVCHAIADFESVQTFAAHLSAAYNRRLAAAAAAHSSHGGEGQLMPCGNGNPRAGAFFNHRWPEEVLAAAPPPPPQQQQQQPSSAAHVPPCPPGYAVVSLWQLAVLVFNLIREVLICGLQARVVRVPAARLEELKRRANAEVRADAKVEEGHVPAGGGEATGRAAGRQHVVAVVASTSASASDTAAADAADIGLGGGRGGDVAWVSARDALSARLVQIMHALPVRRQGPMVLLYIANMRGRLGPRRPHASTSSAPGSGMSAAARNAAASAAEGGGRSSAAGVKGTGGCGLEAAATATGPTEGRQGRAAPGAEALEQQQQQQLLPLNQLGNLPLAAWMELPSPSGERLGRLAARIRHGINHHFVPQFRAMLAHTAGLLAAPGCDVRRMFVHPVVGWRRRRECVLAPEGPLVINHWMVRHELWQFGPEPAVALLPMGNDLVPNLIITVQLAAAAAAAVAAAAAAVAAAGGSSSNSSSGSRSGSSGIGIGIGSSSGGDLVMLATLHKLVWRQLDAATGGDLAAAL</sequence>
<feature type="compositionally biased region" description="Low complexity" evidence="3">
    <location>
        <begin position="397"/>
        <end position="429"/>
    </location>
</feature>
<comment type="similarity">
    <text evidence="1">Belongs to the plant acyltransferase family.</text>
</comment>
<dbReference type="AlphaFoldDB" id="A0A835THJ8"/>
<protein>
    <submittedName>
        <fullName evidence="4">Uncharacterized protein</fullName>
    </submittedName>
</protein>
<feature type="region of interest" description="Disordered" evidence="3">
    <location>
        <begin position="215"/>
        <end position="236"/>
    </location>
</feature>
<feature type="compositionally biased region" description="Low complexity" evidence="3">
    <location>
        <begin position="225"/>
        <end position="234"/>
    </location>
</feature>
<evidence type="ECO:0000313" key="5">
    <source>
        <dbReference type="Proteomes" id="UP000613740"/>
    </source>
</evidence>
<feature type="region of interest" description="Disordered" evidence="3">
    <location>
        <begin position="390"/>
        <end position="465"/>
    </location>
</feature>
<dbReference type="EMBL" id="JAEHOD010000038">
    <property type="protein sequence ID" value="KAG2440479.1"/>
    <property type="molecule type" value="Genomic_DNA"/>
</dbReference>
<reference evidence="4" key="1">
    <citation type="journal article" date="2020" name="bioRxiv">
        <title>Comparative genomics of Chlamydomonas.</title>
        <authorList>
            <person name="Craig R.J."/>
            <person name="Hasan A.R."/>
            <person name="Ness R.W."/>
            <person name="Keightley P.D."/>
        </authorList>
    </citation>
    <scope>NUCLEOTIDE SEQUENCE</scope>
    <source>
        <strain evidence="4">CCAP 11/173</strain>
    </source>
</reference>
<evidence type="ECO:0000256" key="3">
    <source>
        <dbReference type="SAM" id="MobiDB-lite"/>
    </source>
</evidence>
<name>A0A835THJ8_9CHLO</name>
<accession>A0A835THJ8</accession>
<gene>
    <name evidence="4" type="ORF">HYH02_010358</name>
</gene>
<dbReference type="GO" id="GO:0016747">
    <property type="term" value="F:acyltransferase activity, transferring groups other than amino-acyl groups"/>
    <property type="evidence" value="ECO:0007669"/>
    <property type="project" value="TreeGrafter"/>
</dbReference>
<dbReference type="Proteomes" id="UP000613740">
    <property type="component" value="Unassembled WGS sequence"/>
</dbReference>
<dbReference type="PANTHER" id="PTHR31642:SF310">
    <property type="entry name" value="FATTY ALCOHOL:CAFFEOYL-COA ACYLTRANSFERASE"/>
    <property type="match status" value="1"/>
</dbReference>
<proteinExistence type="inferred from homology"/>
<evidence type="ECO:0000256" key="1">
    <source>
        <dbReference type="ARBA" id="ARBA00009861"/>
    </source>
</evidence>
<feature type="compositionally biased region" description="Low complexity" evidence="3">
    <location>
        <begin position="455"/>
        <end position="465"/>
    </location>
</feature>
<dbReference type="InterPro" id="IPR023213">
    <property type="entry name" value="CAT-like_dom_sf"/>
</dbReference>
<dbReference type="OrthoDB" id="545084at2759"/>
<dbReference type="InterPro" id="IPR050317">
    <property type="entry name" value="Plant_Fungal_Acyltransferase"/>
</dbReference>